<comment type="caution">
    <text evidence="5">The sequence shown here is derived from an EMBL/GenBank/DDBJ whole genome shotgun (WGS) entry which is preliminary data.</text>
</comment>
<reference evidence="5" key="1">
    <citation type="submission" date="2021-02" db="EMBL/GenBank/DDBJ databases">
        <authorList>
            <person name="Nowell W R."/>
        </authorList>
    </citation>
    <scope>NUCLEOTIDE SEQUENCE</scope>
</reference>
<evidence type="ECO:0000313" key="6">
    <source>
        <dbReference type="Proteomes" id="UP000663887"/>
    </source>
</evidence>
<dbReference type="GO" id="GO:0016887">
    <property type="term" value="F:ATP hydrolysis activity"/>
    <property type="evidence" value="ECO:0007669"/>
    <property type="project" value="InterPro"/>
</dbReference>
<protein>
    <recommendedName>
        <fullName evidence="4">ATPase AAA-type core domain-containing protein</fullName>
    </recommendedName>
</protein>
<dbReference type="FunFam" id="3.40.50.300:FF:001025">
    <property type="entry name" value="ATPase family, AAA domain-containing 2B"/>
    <property type="match status" value="1"/>
</dbReference>
<dbReference type="InterPro" id="IPR003959">
    <property type="entry name" value="ATPase_AAA_core"/>
</dbReference>
<evidence type="ECO:0000256" key="3">
    <source>
        <dbReference type="ARBA" id="ARBA00023054"/>
    </source>
</evidence>
<dbReference type="EMBL" id="CAJNRG010006263">
    <property type="protein sequence ID" value="CAF2084200.1"/>
    <property type="molecule type" value="Genomic_DNA"/>
</dbReference>
<evidence type="ECO:0000256" key="1">
    <source>
        <dbReference type="ARBA" id="ARBA00022741"/>
    </source>
</evidence>
<dbReference type="InterPro" id="IPR027417">
    <property type="entry name" value="P-loop_NTPase"/>
</dbReference>
<keyword evidence="2" id="KW-0067">ATP-binding</keyword>
<name>A0A816SS55_9BILA</name>
<sequence length="258" mass="28674">MQAVKTMVDAIRSTAILDMSAGNVLTASSDKHKVSRQYYLQKIEELQLNIAEKSKNLCYLQAKRNELNAKKGKFVIDLGKYIDITKVTLSCHVALENDSYTLHKILPNKIDPLISFMIVESVLDSTYEMIDGLDKQIKAIKEIIELPVKYSELFDALGISQPKGVLLYGPSDTGKTLLARAVAYPTECTFICVSGSKLVQRYIGEGSRMVRELFVVACERAPSIILMDEIDSIGSTRVESSLGGDSEVQRTMLELLNQ</sequence>
<dbReference type="InterPro" id="IPR012340">
    <property type="entry name" value="NA-bd_OB-fold"/>
</dbReference>
<dbReference type="Gene3D" id="3.40.50.300">
    <property type="entry name" value="P-loop containing nucleotide triphosphate hydrolases"/>
    <property type="match status" value="1"/>
</dbReference>
<gene>
    <name evidence="5" type="ORF">XDN619_LOCUS15351</name>
</gene>
<dbReference type="InterPro" id="IPR050221">
    <property type="entry name" value="26S_Proteasome_ATPase"/>
</dbReference>
<organism evidence="5 6">
    <name type="scientific">Rotaria magnacalcarata</name>
    <dbReference type="NCBI Taxonomy" id="392030"/>
    <lineage>
        <taxon>Eukaryota</taxon>
        <taxon>Metazoa</taxon>
        <taxon>Spiralia</taxon>
        <taxon>Gnathifera</taxon>
        <taxon>Rotifera</taxon>
        <taxon>Eurotatoria</taxon>
        <taxon>Bdelloidea</taxon>
        <taxon>Philodinida</taxon>
        <taxon>Philodinidae</taxon>
        <taxon>Rotaria</taxon>
    </lineage>
</organism>
<dbReference type="Pfam" id="PF00004">
    <property type="entry name" value="AAA"/>
    <property type="match status" value="1"/>
</dbReference>
<dbReference type="AlphaFoldDB" id="A0A816SS55"/>
<dbReference type="Gene3D" id="2.40.50.140">
    <property type="entry name" value="Nucleic acid-binding proteins"/>
    <property type="match status" value="1"/>
</dbReference>
<evidence type="ECO:0000256" key="2">
    <source>
        <dbReference type="ARBA" id="ARBA00022840"/>
    </source>
</evidence>
<feature type="domain" description="ATPase AAA-type core" evidence="4">
    <location>
        <begin position="165"/>
        <end position="257"/>
    </location>
</feature>
<keyword evidence="3" id="KW-0175">Coiled coil</keyword>
<accession>A0A816SS55</accession>
<evidence type="ECO:0000259" key="4">
    <source>
        <dbReference type="Pfam" id="PF00004"/>
    </source>
</evidence>
<dbReference type="SUPFAM" id="SSF52540">
    <property type="entry name" value="P-loop containing nucleoside triphosphate hydrolases"/>
    <property type="match status" value="1"/>
</dbReference>
<dbReference type="Proteomes" id="UP000663887">
    <property type="component" value="Unassembled WGS sequence"/>
</dbReference>
<keyword evidence="1" id="KW-0547">Nucleotide-binding</keyword>
<dbReference type="GO" id="GO:0005524">
    <property type="term" value="F:ATP binding"/>
    <property type="evidence" value="ECO:0007669"/>
    <property type="project" value="UniProtKB-KW"/>
</dbReference>
<dbReference type="PANTHER" id="PTHR23073">
    <property type="entry name" value="26S PROTEASOME REGULATORY SUBUNIT"/>
    <property type="match status" value="1"/>
</dbReference>
<evidence type="ECO:0000313" key="5">
    <source>
        <dbReference type="EMBL" id="CAF2084200.1"/>
    </source>
</evidence>
<proteinExistence type="predicted"/>